<dbReference type="KEGG" id="blac:94346953"/>
<comment type="caution">
    <text evidence="1">The sequence shown here is derived from an EMBL/GenBank/DDBJ whole genome shotgun (WGS) entry which is preliminary data.</text>
</comment>
<keyword evidence="2" id="KW-1185">Reference proteome</keyword>
<sequence length="61" mass="7164">MLRGLRERYANADRHRQMMLYDYALAAPDSAFRDPVLVWTRGRPAGISQRNLSRFEHIAMD</sequence>
<evidence type="ECO:0000313" key="2">
    <source>
        <dbReference type="Proteomes" id="UP000294530"/>
    </source>
</evidence>
<gene>
    <name evidence="1" type="ORF">CCR75_003185</name>
</gene>
<reference evidence="1 2" key="1">
    <citation type="journal article" date="2021" name="Genome Biol.">
        <title>AFLAP: assembly-free linkage analysis pipeline using k-mers from genome sequencing data.</title>
        <authorList>
            <person name="Fletcher K."/>
            <person name="Zhang L."/>
            <person name="Gil J."/>
            <person name="Han R."/>
            <person name="Cavanaugh K."/>
            <person name="Michelmore R."/>
        </authorList>
    </citation>
    <scope>NUCLEOTIDE SEQUENCE [LARGE SCALE GENOMIC DNA]</scope>
    <source>
        <strain evidence="1 2">SF5</strain>
    </source>
</reference>
<evidence type="ECO:0000313" key="1">
    <source>
        <dbReference type="EMBL" id="TDH69135.1"/>
    </source>
</evidence>
<dbReference type="GeneID" id="94346953"/>
<organism evidence="1 2">
    <name type="scientific">Bremia lactucae</name>
    <name type="common">Lettuce downy mildew</name>
    <dbReference type="NCBI Taxonomy" id="4779"/>
    <lineage>
        <taxon>Eukaryota</taxon>
        <taxon>Sar</taxon>
        <taxon>Stramenopiles</taxon>
        <taxon>Oomycota</taxon>
        <taxon>Peronosporomycetes</taxon>
        <taxon>Peronosporales</taxon>
        <taxon>Peronosporaceae</taxon>
        <taxon>Bremia</taxon>
    </lineage>
</organism>
<dbReference type="AlphaFoldDB" id="A0A976IF43"/>
<accession>A0A976IF43</accession>
<protein>
    <submittedName>
        <fullName evidence="1">Uncharacterized protein</fullName>
    </submittedName>
</protein>
<dbReference type="RefSeq" id="XP_067818634.1">
    <property type="nucleotide sequence ID" value="XM_067961282.1"/>
</dbReference>
<proteinExistence type="predicted"/>
<name>A0A976IF43_BRELC</name>
<dbReference type="EMBL" id="SHOA02000016">
    <property type="protein sequence ID" value="TDH69135.1"/>
    <property type="molecule type" value="Genomic_DNA"/>
</dbReference>
<dbReference type="Proteomes" id="UP000294530">
    <property type="component" value="Unassembled WGS sequence"/>
</dbReference>